<evidence type="ECO:0000313" key="2">
    <source>
        <dbReference type="Proteomes" id="UP000236732"/>
    </source>
</evidence>
<name>A0A1H6F250_9ACTN</name>
<dbReference type="Proteomes" id="UP000236732">
    <property type="component" value="Unassembled WGS sequence"/>
</dbReference>
<dbReference type="RefSeq" id="WP_103964223.1">
    <property type="nucleotide sequence ID" value="NZ_FNVT01000034.1"/>
</dbReference>
<proteinExistence type="predicted"/>
<organism evidence="1 2">
    <name type="scientific">Nonomuraea solani</name>
    <dbReference type="NCBI Taxonomy" id="1144553"/>
    <lineage>
        <taxon>Bacteria</taxon>
        <taxon>Bacillati</taxon>
        <taxon>Actinomycetota</taxon>
        <taxon>Actinomycetes</taxon>
        <taxon>Streptosporangiales</taxon>
        <taxon>Streptosporangiaceae</taxon>
        <taxon>Nonomuraea</taxon>
    </lineage>
</organism>
<reference evidence="1 2" key="1">
    <citation type="submission" date="2016-10" db="EMBL/GenBank/DDBJ databases">
        <authorList>
            <person name="de Groot N.N."/>
        </authorList>
    </citation>
    <scope>NUCLEOTIDE SEQUENCE [LARGE SCALE GENOMIC DNA]</scope>
    <source>
        <strain evidence="1 2">CGMCC 4.7037</strain>
    </source>
</reference>
<dbReference type="AlphaFoldDB" id="A0A1H6F250"/>
<protein>
    <recommendedName>
        <fullName evidence="3">DUF3052 domain-containing protein</fullName>
    </recommendedName>
</protein>
<accession>A0A1H6F250</accession>
<gene>
    <name evidence="1" type="ORF">SAMN05444920_13430</name>
</gene>
<dbReference type="EMBL" id="FNVT01000034">
    <property type="protein sequence ID" value="SEH03226.1"/>
    <property type="molecule type" value="Genomic_DNA"/>
</dbReference>
<evidence type="ECO:0008006" key="3">
    <source>
        <dbReference type="Google" id="ProtNLM"/>
    </source>
</evidence>
<evidence type="ECO:0000313" key="1">
    <source>
        <dbReference type="EMBL" id="SEH03226.1"/>
    </source>
</evidence>
<sequence>MAGYSGTPLPRKLGVKPGHLVLALDAPDGLDLGEPEAEVHRAPGEGPYDVILVFCPASTALHDTFPTAKALLARNGGLWICWPKRASKVPTDLSENPIREYGLDLGLVDNKVAAIDATWSGLRFVYRVADR</sequence>
<dbReference type="OrthoDB" id="9800461at2"/>
<keyword evidence="2" id="KW-1185">Reference proteome</keyword>